<evidence type="ECO:0000256" key="1">
    <source>
        <dbReference type="ARBA" id="ARBA00022679"/>
    </source>
</evidence>
<organism evidence="5 6">
    <name type="scientific">Candidatus Dactylopiibacterium carminicum</name>
    <dbReference type="NCBI Taxonomy" id="857335"/>
    <lineage>
        <taxon>Bacteria</taxon>
        <taxon>Pseudomonadati</taxon>
        <taxon>Pseudomonadota</taxon>
        <taxon>Betaproteobacteria</taxon>
        <taxon>Rhodocyclales</taxon>
        <taxon>Rhodocyclaceae</taxon>
        <taxon>Candidatus Dactylopiibacterium</taxon>
    </lineage>
</organism>
<protein>
    <submittedName>
        <fullName evidence="5">GNAT family N-acetyltransferase</fullName>
    </submittedName>
</protein>
<comment type="caution">
    <text evidence="5">The sequence shown here is derived from an EMBL/GenBank/DDBJ whole genome shotgun (WGS) entry which is preliminary data.</text>
</comment>
<dbReference type="InterPro" id="IPR050832">
    <property type="entry name" value="Bact_Acetyltransf"/>
</dbReference>
<evidence type="ECO:0000313" key="7">
    <source>
        <dbReference type="Proteomes" id="UP000623509"/>
    </source>
</evidence>
<reference evidence="5 6" key="2">
    <citation type="submission" date="2017-07" db="EMBL/GenBank/DDBJ databases">
        <title>Candidatus Dactylopiibacterium carminicum, a nitrogen-fixing symbiont of the cochineal insect Dactylopius coccus and Dactylopius opuntiae (Hemiptera: Coccoidea: Dactylopiidae).</title>
        <authorList>
            <person name="Vera A."/>
        </authorList>
    </citation>
    <scope>NUCLEOTIDE SEQUENCE [LARGE SCALE GENOMIC DNA]</scope>
    <source>
        <strain evidence="5 6">NFDCM</strain>
    </source>
</reference>
<dbReference type="PROSITE" id="PS51186">
    <property type="entry name" value="GNAT"/>
    <property type="match status" value="1"/>
</dbReference>
<gene>
    <name evidence="4" type="ORF">BGI27_08350</name>
    <name evidence="5" type="ORF">CGU29_08000</name>
</gene>
<feature type="domain" description="N-acetyltransferase" evidence="3">
    <location>
        <begin position="4"/>
        <end position="155"/>
    </location>
</feature>
<keyword evidence="1 5" id="KW-0808">Transferase</keyword>
<dbReference type="EMBL" id="NMRN01000018">
    <property type="protein sequence ID" value="PAS93372.1"/>
    <property type="molecule type" value="Genomic_DNA"/>
</dbReference>
<dbReference type="Pfam" id="PF00583">
    <property type="entry name" value="Acetyltransf_1"/>
    <property type="match status" value="1"/>
</dbReference>
<reference evidence="4 7" key="1">
    <citation type="submission" date="2016-08" db="EMBL/GenBank/DDBJ databases">
        <title>Candidatus Dactylopiibacterium carminicum genome sequence.</title>
        <authorList>
            <person name="Ramirez-Puebla S.T."/>
            <person name="Ormeno-Orrillo E."/>
            <person name="Vera-Ponce De Leon A."/>
            <person name="Luis L."/>
            <person name="Sanchez-Flores A."/>
            <person name="Monica R."/>
            <person name="Martinez-Romero E."/>
        </authorList>
    </citation>
    <scope>NUCLEOTIDE SEQUENCE [LARGE SCALE GENOMIC DNA]</scope>
    <source>
        <strain evidence="4">END1</strain>
    </source>
</reference>
<dbReference type="CDD" id="cd04301">
    <property type="entry name" value="NAT_SF"/>
    <property type="match status" value="1"/>
</dbReference>
<dbReference type="AlphaFoldDB" id="A0A272ETG2"/>
<dbReference type="GO" id="GO:0016747">
    <property type="term" value="F:acyltransferase activity, transferring groups other than amino-acyl groups"/>
    <property type="evidence" value="ECO:0007669"/>
    <property type="project" value="InterPro"/>
</dbReference>
<keyword evidence="7" id="KW-1185">Reference proteome</keyword>
<evidence type="ECO:0000313" key="5">
    <source>
        <dbReference type="EMBL" id="PAS93372.1"/>
    </source>
</evidence>
<accession>A0A272ETG2</accession>
<evidence type="ECO:0000259" key="3">
    <source>
        <dbReference type="PROSITE" id="PS51186"/>
    </source>
</evidence>
<dbReference type="SUPFAM" id="SSF55729">
    <property type="entry name" value="Acyl-CoA N-acyltransferases (Nat)"/>
    <property type="match status" value="1"/>
</dbReference>
<sequence length="155" mass="17172">MTVMNIRFAEKRDLPGLLALYAELNPEDGPLDADSARLIWDRMLATGIQQVLVAETGDSLLATCSLAILPNLTRRGRSFAVIENVVTAANHRRQGFGRAVIQAALEHARTQGCYKALLLSSRKRTDAHQFYADLGFSGDSKLGYEYRFREDAADL</sequence>
<dbReference type="Proteomes" id="UP000216107">
    <property type="component" value="Unassembled WGS sequence"/>
</dbReference>
<dbReference type="EMBL" id="MDUX01000022">
    <property type="protein sequence ID" value="KAF7599363.1"/>
    <property type="molecule type" value="Genomic_DNA"/>
</dbReference>
<dbReference type="RefSeq" id="WP_095524433.1">
    <property type="nucleotide sequence ID" value="NZ_MDUX01000022.1"/>
</dbReference>
<dbReference type="PANTHER" id="PTHR43877">
    <property type="entry name" value="AMINOALKYLPHOSPHONATE N-ACETYLTRANSFERASE-RELATED-RELATED"/>
    <property type="match status" value="1"/>
</dbReference>
<keyword evidence="2" id="KW-0012">Acyltransferase</keyword>
<name>A0A272ETG2_9RHOO</name>
<dbReference type="PANTHER" id="PTHR43877:SF1">
    <property type="entry name" value="ACETYLTRANSFERASE"/>
    <property type="match status" value="1"/>
</dbReference>
<dbReference type="InterPro" id="IPR016181">
    <property type="entry name" value="Acyl_CoA_acyltransferase"/>
</dbReference>
<dbReference type="Gene3D" id="3.40.630.30">
    <property type="match status" value="1"/>
</dbReference>
<dbReference type="OrthoDB" id="9789603at2"/>
<evidence type="ECO:0000313" key="6">
    <source>
        <dbReference type="Proteomes" id="UP000216107"/>
    </source>
</evidence>
<proteinExistence type="predicted"/>
<evidence type="ECO:0000256" key="2">
    <source>
        <dbReference type="ARBA" id="ARBA00023315"/>
    </source>
</evidence>
<dbReference type="Proteomes" id="UP000623509">
    <property type="component" value="Unassembled WGS sequence"/>
</dbReference>
<dbReference type="InterPro" id="IPR000182">
    <property type="entry name" value="GNAT_dom"/>
</dbReference>
<evidence type="ECO:0000313" key="4">
    <source>
        <dbReference type="EMBL" id="KAF7599363.1"/>
    </source>
</evidence>